<proteinExistence type="predicted"/>
<dbReference type="AlphaFoldDB" id="X1VHN3"/>
<protein>
    <submittedName>
        <fullName evidence="1">Uncharacterized protein</fullName>
    </submittedName>
</protein>
<evidence type="ECO:0000313" key="1">
    <source>
        <dbReference type="EMBL" id="GAJ17967.1"/>
    </source>
</evidence>
<reference evidence="1" key="1">
    <citation type="journal article" date="2014" name="Front. Microbiol.">
        <title>High frequency of phylogenetically diverse reductive dehalogenase-homologous genes in deep subseafloor sedimentary metagenomes.</title>
        <authorList>
            <person name="Kawai M."/>
            <person name="Futagami T."/>
            <person name="Toyoda A."/>
            <person name="Takaki Y."/>
            <person name="Nishi S."/>
            <person name="Hori S."/>
            <person name="Arai W."/>
            <person name="Tsubouchi T."/>
            <person name="Morono Y."/>
            <person name="Uchiyama I."/>
            <person name="Ito T."/>
            <person name="Fujiyama A."/>
            <person name="Inagaki F."/>
            <person name="Takami H."/>
        </authorList>
    </citation>
    <scope>NUCLEOTIDE SEQUENCE</scope>
    <source>
        <strain evidence="1">Expedition CK06-06</strain>
    </source>
</reference>
<comment type="caution">
    <text evidence="1">The sequence shown here is derived from an EMBL/GenBank/DDBJ whole genome shotgun (WGS) entry which is preliminary data.</text>
</comment>
<name>X1VHN3_9ZZZZ</name>
<sequence>TIAGKLVEKGADPQWIAERIYETNPPAKIKLLTKALDTLEFR</sequence>
<feature type="non-terminal residue" evidence="1">
    <location>
        <position position="1"/>
    </location>
</feature>
<accession>X1VHN3</accession>
<dbReference type="EMBL" id="BARW01043131">
    <property type="protein sequence ID" value="GAJ17967.1"/>
    <property type="molecule type" value="Genomic_DNA"/>
</dbReference>
<gene>
    <name evidence="1" type="ORF">S12H4_63411</name>
</gene>
<organism evidence="1">
    <name type="scientific">marine sediment metagenome</name>
    <dbReference type="NCBI Taxonomy" id="412755"/>
    <lineage>
        <taxon>unclassified sequences</taxon>
        <taxon>metagenomes</taxon>
        <taxon>ecological metagenomes</taxon>
    </lineage>
</organism>
<feature type="non-terminal residue" evidence="1">
    <location>
        <position position="42"/>
    </location>
</feature>